<sequence>MQLINLLAATGLASAAVIERGASVKQEYYLKTHVKSGYNRFDNLYLEAYHTGAGLNDATFNKTTSTAAKGYLANPVYGHSSATYNQQFDLFGYGYQLEVDFSQVPYSQWQPVRINAGTHGNETGNSGFHTFLTRDTETLVWDSEPQNSESADKSGQLFGGWIVCDWWHGVPQLFVKLYQDTKITLPDTCAEVDLVMEKISKK</sequence>
<dbReference type="OrthoDB" id="3518533at2759"/>
<dbReference type="InterPro" id="IPR057229">
    <property type="entry name" value="DUF7907"/>
</dbReference>
<feature type="signal peptide" evidence="1">
    <location>
        <begin position="1"/>
        <end position="15"/>
    </location>
</feature>
<evidence type="ECO:0000256" key="1">
    <source>
        <dbReference type="SAM" id="SignalP"/>
    </source>
</evidence>
<feature type="domain" description="DUF7907" evidence="2">
    <location>
        <begin position="26"/>
        <end position="197"/>
    </location>
</feature>
<organism evidence="3 4">
    <name type="scientific">Ramularia collo-cygni</name>
    <dbReference type="NCBI Taxonomy" id="112498"/>
    <lineage>
        <taxon>Eukaryota</taxon>
        <taxon>Fungi</taxon>
        <taxon>Dikarya</taxon>
        <taxon>Ascomycota</taxon>
        <taxon>Pezizomycotina</taxon>
        <taxon>Dothideomycetes</taxon>
        <taxon>Dothideomycetidae</taxon>
        <taxon>Mycosphaerellales</taxon>
        <taxon>Mycosphaerellaceae</taxon>
        <taxon>Ramularia</taxon>
    </lineage>
</organism>
<dbReference type="GeneID" id="35598497"/>
<proteinExistence type="predicted"/>
<gene>
    <name evidence="3" type="ORF">RCC_03291</name>
</gene>
<reference evidence="3 4" key="1">
    <citation type="submission" date="2016-03" db="EMBL/GenBank/DDBJ databases">
        <authorList>
            <person name="Ploux O."/>
        </authorList>
    </citation>
    <scope>NUCLEOTIDE SEQUENCE [LARGE SCALE GENOMIC DNA]</scope>
    <source>
        <strain evidence="3 4">URUG2</strain>
    </source>
</reference>
<dbReference type="AlphaFoldDB" id="A0A2D3UYP6"/>
<evidence type="ECO:0000259" key="2">
    <source>
        <dbReference type="Pfam" id="PF25484"/>
    </source>
</evidence>
<dbReference type="RefSeq" id="XP_023624349.1">
    <property type="nucleotide sequence ID" value="XM_023768581.1"/>
</dbReference>
<evidence type="ECO:0000313" key="3">
    <source>
        <dbReference type="EMBL" id="CZT17457.1"/>
    </source>
</evidence>
<accession>A0A2D3UYP6</accession>
<protein>
    <recommendedName>
        <fullName evidence="2">DUF7907 domain-containing protein</fullName>
    </recommendedName>
</protein>
<dbReference type="EMBL" id="FJUY01000004">
    <property type="protein sequence ID" value="CZT17457.1"/>
    <property type="molecule type" value="Genomic_DNA"/>
</dbReference>
<feature type="chain" id="PRO_5013965040" description="DUF7907 domain-containing protein" evidence="1">
    <location>
        <begin position="16"/>
        <end position="202"/>
    </location>
</feature>
<dbReference type="Pfam" id="PF25484">
    <property type="entry name" value="DUF7907"/>
    <property type="match status" value="1"/>
</dbReference>
<name>A0A2D3UYP6_9PEZI</name>
<keyword evidence="4" id="KW-1185">Reference proteome</keyword>
<dbReference type="Proteomes" id="UP000225277">
    <property type="component" value="Unassembled WGS sequence"/>
</dbReference>
<keyword evidence="1" id="KW-0732">Signal</keyword>
<dbReference type="STRING" id="112498.A0A2D3UYP6"/>
<evidence type="ECO:0000313" key="4">
    <source>
        <dbReference type="Proteomes" id="UP000225277"/>
    </source>
</evidence>